<dbReference type="GO" id="GO:0005524">
    <property type="term" value="F:ATP binding"/>
    <property type="evidence" value="ECO:0007669"/>
    <property type="project" value="UniProtKB-KW"/>
</dbReference>
<dbReference type="Proteomes" id="UP000822688">
    <property type="component" value="Chromosome 5"/>
</dbReference>
<dbReference type="SUPFAM" id="SSF54211">
    <property type="entry name" value="Ribosomal protein S5 domain 2-like"/>
    <property type="match status" value="1"/>
</dbReference>
<dbReference type="InterPro" id="IPR036554">
    <property type="entry name" value="GHMP_kinase_C_sf"/>
</dbReference>
<dbReference type="FunFam" id="3.30.230.10:FF:000037">
    <property type="entry name" value="L-arabinokinase"/>
    <property type="match status" value="1"/>
</dbReference>
<comment type="caution">
    <text evidence="5">The sequence shown here is derived from an EMBL/GenBank/DDBJ whole genome shotgun (WGS) entry which is preliminary data.</text>
</comment>
<name>A0A8T0I196_CERPU</name>
<evidence type="ECO:0000256" key="1">
    <source>
        <dbReference type="ARBA" id="ARBA00022741"/>
    </source>
</evidence>
<evidence type="ECO:0008006" key="7">
    <source>
        <dbReference type="Google" id="ProtNLM"/>
    </source>
</evidence>
<dbReference type="SUPFAM" id="SSF55060">
    <property type="entry name" value="GHMP Kinase, C-terminal domain"/>
    <property type="match status" value="1"/>
</dbReference>
<dbReference type="FunFam" id="3.40.50.2000:FF:000142">
    <property type="entry name" value="L-arabinokinase"/>
    <property type="match status" value="1"/>
</dbReference>
<evidence type="ECO:0000313" key="5">
    <source>
        <dbReference type="EMBL" id="KAG0576709.1"/>
    </source>
</evidence>
<evidence type="ECO:0000259" key="4">
    <source>
        <dbReference type="Pfam" id="PF10509"/>
    </source>
</evidence>
<dbReference type="InterPro" id="IPR014721">
    <property type="entry name" value="Ribsml_uS5_D2-typ_fold_subgr"/>
</dbReference>
<keyword evidence="6" id="KW-1185">Reference proteome</keyword>
<dbReference type="PANTHER" id="PTHR38134:SF2">
    <property type="entry name" value="GALACTOKINASE"/>
    <property type="match status" value="1"/>
</dbReference>
<evidence type="ECO:0000256" key="2">
    <source>
        <dbReference type="ARBA" id="ARBA00022840"/>
    </source>
</evidence>
<protein>
    <recommendedName>
        <fullName evidence="7">L-arabinokinase</fullName>
    </recommendedName>
</protein>
<evidence type="ECO:0000313" key="6">
    <source>
        <dbReference type="Proteomes" id="UP000822688"/>
    </source>
</evidence>
<evidence type="ECO:0000259" key="3">
    <source>
        <dbReference type="Pfam" id="PF00288"/>
    </source>
</evidence>
<dbReference type="PANTHER" id="PTHR38134">
    <property type="entry name" value="SLR1395 PROTEIN"/>
    <property type="match status" value="1"/>
</dbReference>
<dbReference type="AlphaFoldDB" id="A0A8T0I196"/>
<dbReference type="PRINTS" id="PR00959">
    <property type="entry name" value="MEVGALKINASE"/>
</dbReference>
<dbReference type="GO" id="GO:0005975">
    <property type="term" value="P:carbohydrate metabolic process"/>
    <property type="evidence" value="ECO:0007669"/>
    <property type="project" value="UniProtKB-ARBA"/>
</dbReference>
<dbReference type="SUPFAM" id="SSF53756">
    <property type="entry name" value="UDP-Glycosyltransferase/glycogen phosphorylase"/>
    <property type="match status" value="1"/>
</dbReference>
<feature type="domain" description="GHMP kinase N-terminal" evidence="3">
    <location>
        <begin position="613"/>
        <end position="701"/>
    </location>
</feature>
<dbReference type="FunFam" id="3.30.70.890:FF:000008">
    <property type="entry name" value="L-arabinokinase"/>
    <property type="match status" value="1"/>
</dbReference>
<dbReference type="EMBL" id="CM026425">
    <property type="protein sequence ID" value="KAG0576709.1"/>
    <property type="molecule type" value="Genomic_DNA"/>
</dbReference>
<dbReference type="Pfam" id="PF00288">
    <property type="entry name" value="GHMP_kinases_N"/>
    <property type="match status" value="1"/>
</dbReference>
<dbReference type="Pfam" id="PF10509">
    <property type="entry name" value="GalKase_gal_bdg"/>
    <property type="match status" value="1"/>
</dbReference>
<dbReference type="InterPro" id="IPR053205">
    <property type="entry name" value="GHMP_kinase_L-arabinokinase"/>
</dbReference>
<proteinExistence type="predicted"/>
<dbReference type="Gene3D" id="3.30.230.10">
    <property type="match status" value="1"/>
</dbReference>
<accession>A0A8T0I196</accession>
<dbReference type="InterPro" id="IPR020568">
    <property type="entry name" value="Ribosomal_Su5_D2-typ_SF"/>
</dbReference>
<dbReference type="Gene3D" id="3.30.70.890">
    <property type="entry name" value="GHMP kinase, C-terminal domain"/>
    <property type="match status" value="1"/>
</dbReference>
<reference evidence="5" key="1">
    <citation type="submission" date="2020-06" db="EMBL/GenBank/DDBJ databases">
        <title>WGS assembly of Ceratodon purpureus strain R40.</title>
        <authorList>
            <person name="Carey S.B."/>
            <person name="Jenkins J."/>
            <person name="Shu S."/>
            <person name="Lovell J.T."/>
            <person name="Sreedasyam A."/>
            <person name="Maumus F."/>
            <person name="Tiley G.P."/>
            <person name="Fernandez-Pozo N."/>
            <person name="Barry K."/>
            <person name="Chen C."/>
            <person name="Wang M."/>
            <person name="Lipzen A."/>
            <person name="Daum C."/>
            <person name="Saski C.A."/>
            <person name="Payton A.C."/>
            <person name="Mcbreen J.C."/>
            <person name="Conrad R.E."/>
            <person name="Kollar L.M."/>
            <person name="Olsson S."/>
            <person name="Huttunen S."/>
            <person name="Landis J.B."/>
            <person name="Wickett N.J."/>
            <person name="Johnson M.G."/>
            <person name="Rensing S.A."/>
            <person name="Grimwood J."/>
            <person name="Schmutz J."/>
            <person name="Mcdaniel S.F."/>
        </authorList>
    </citation>
    <scope>NUCLEOTIDE SEQUENCE</scope>
    <source>
        <strain evidence="5">R40</strain>
    </source>
</reference>
<organism evidence="5 6">
    <name type="scientific">Ceratodon purpureus</name>
    <name type="common">Fire moss</name>
    <name type="synonym">Dicranum purpureum</name>
    <dbReference type="NCBI Taxonomy" id="3225"/>
    <lineage>
        <taxon>Eukaryota</taxon>
        <taxon>Viridiplantae</taxon>
        <taxon>Streptophyta</taxon>
        <taxon>Embryophyta</taxon>
        <taxon>Bryophyta</taxon>
        <taxon>Bryophytina</taxon>
        <taxon>Bryopsida</taxon>
        <taxon>Dicranidae</taxon>
        <taxon>Pseudoditrichales</taxon>
        <taxon>Ditrichaceae</taxon>
        <taxon>Ceratodon</taxon>
    </lineage>
</organism>
<keyword evidence="1" id="KW-0547">Nucleotide-binding</keyword>
<dbReference type="InterPro" id="IPR019539">
    <property type="entry name" value="GalKase_N"/>
</dbReference>
<dbReference type="InterPro" id="IPR006204">
    <property type="entry name" value="GHMP_kinase_N_dom"/>
</dbReference>
<feature type="domain" description="Galactokinase N-terminal" evidence="4">
    <location>
        <begin position="496"/>
        <end position="535"/>
    </location>
</feature>
<gene>
    <name evidence="5" type="ORF">KC19_5G101900</name>
</gene>
<keyword evidence="2" id="KW-0067">ATP-binding</keyword>
<sequence>MAEVDGSSGASLVFAYYVTGHGLGHATRVVEVARHLCLAGHEVHIVTAAPEFVFKRDIPSPKLHIRKVLLDCGAVQSDALTVDCQGSLEEYARTAVVNRAALLAVEAEWLKSIKANLVVADIVPVACTAANLAGVPSVCVTNFSWDFIYSEYVTVAGKHHQSIVWQIAEDYSHALFLIRLPGYCPMPAFRDVVDVPLVVRDVRRSRKQVRKDLGVGEDVKLLLFNFGGQDARWSLKDEYLPSGWLCWVCGAPAEQQLGSNFKRMDRDAYVPDLIAASDCMLGKIGYGTVSETLACKTPLVFVRRDHFNEEPFLRKMLEFYRGGVEMNRRDFMSGRWAPYLERALIIRPCFNGSLNGGKVAASLLEDAARGKADTIKPHNGAQRLRDAIVFGFQLQRHPGRELTIPDWYGPTETKLGLLPARKSIDGIQGAVLPYELEVDDFEILEGNLHGLEDTAEFLRTLARLDEEGDVRASDLAEKPQQRERLAAGGLFRWEDDLFIARAPGRLDVMGGIADYSGSLVLQMPIKEACHVAVQRSPPTLQRLWKHTRARLSAHGGAAKPVVCIVSFGSDMVNRAPTFDMDLSDFLDSNGDPISYEAARQYFKQDTSQKWAAYVAGTLLVLMRELGVRFLDSISILVSSDVPEGKGVSSSAALEVATMSAIAAAYGLKISSRDLAILCQKVENHVVGAPCGVMDQMASACGEANKLLAMVCQPAEVKGHVNIPLHVQFWGIDSGIRHSVGGADYGSVRVGAFMGRRIIQCISSKQCEGLKALAADDVDDPEFALSLVDAKEQYLCNIPPHRLEGEYADELPVKMKGQEFLNSFGSHNDPVTRIDPNQSYAIKAPTAHPVYEDFRVKSFAVALTAAESDEQLTALGELMLQSHYSYSKCGLGSHGTDRLVRLVKSTNQNAQSDGATLFGAKITGGGCGGTVCVLGRAGARSSDQILKIQESYKAATGHLPYIFEGSSMGAGQFGFLRVHRRASHEIPQLRAV</sequence>
<dbReference type="Gene3D" id="3.40.50.2000">
    <property type="entry name" value="Glycogen Phosphorylase B"/>
    <property type="match status" value="2"/>
</dbReference>